<reference evidence="1 2" key="1">
    <citation type="submission" date="2024-04" db="EMBL/GenBank/DDBJ databases">
        <title>Dissimilatory iodate-reducing microorganisms contribute to the enrichment of iodine in groundwater.</title>
        <authorList>
            <person name="Jiang Z."/>
        </authorList>
    </citation>
    <scope>NUCLEOTIDE SEQUENCE [LARGE SCALE GENOMIC DNA]</scope>
    <source>
        <strain evidence="1 2">NCP973</strain>
        <plasmid evidence="1 2">unnamed1</plasmid>
    </source>
</reference>
<protein>
    <submittedName>
        <fullName evidence="1">Uncharacterized protein</fullName>
    </submittedName>
</protein>
<sequence>MVSPQWKDVSSYSQDDKVREPRTFELRVAGTRLVVTRHIHHAPDAWVLNFSPFVEGLEVGRGTAEEAKGAALEVVRAKLNEVLVALAT</sequence>
<name>A0ABZ2XL53_9RHOO</name>
<dbReference type="RefSeq" id="WP_341744698.1">
    <property type="nucleotide sequence ID" value="NZ_CP151407.1"/>
</dbReference>
<keyword evidence="1" id="KW-0614">Plasmid</keyword>
<dbReference type="EMBL" id="CP151407">
    <property type="protein sequence ID" value="WZJ23359.1"/>
    <property type="molecule type" value="Genomic_DNA"/>
</dbReference>
<evidence type="ECO:0000313" key="1">
    <source>
        <dbReference type="EMBL" id="WZJ23359.1"/>
    </source>
</evidence>
<gene>
    <name evidence="1" type="ORF">AADV58_18290</name>
</gene>
<evidence type="ECO:0000313" key="2">
    <source>
        <dbReference type="Proteomes" id="UP001479520"/>
    </source>
</evidence>
<dbReference type="Proteomes" id="UP001479520">
    <property type="component" value="Plasmid unnamed1"/>
</dbReference>
<proteinExistence type="predicted"/>
<geneLocation type="plasmid" evidence="1 2">
    <name>unnamed1</name>
</geneLocation>
<keyword evidence="2" id="KW-1185">Reference proteome</keyword>
<accession>A0ABZ2XL53</accession>
<organism evidence="1 2">
    <name type="scientific">Azonexus hydrophilus</name>
    <dbReference type="NCBI Taxonomy" id="418702"/>
    <lineage>
        <taxon>Bacteria</taxon>
        <taxon>Pseudomonadati</taxon>
        <taxon>Pseudomonadota</taxon>
        <taxon>Betaproteobacteria</taxon>
        <taxon>Rhodocyclales</taxon>
        <taxon>Azonexaceae</taxon>
        <taxon>Azonexus</taxon>
    </lineage>
</organism>